<reference evidence="2" key="1">
    <citation type="journal article" date="2022" name="Int. J. Mol. Sci.">
        <title>Draft Genome of Tanacetum Coccineum: Genomic Comparison of Closely Related Tanacetum-Family Plants.</title>
        <authorList>
            <person name="Yamashiro T."/>
            <person name="Shiraishi A."/>
            <person name="Nakayama K."/>
            <person name="Satake H."/>
        </authorList>
    </citation>
    <scope>NUCLEOTIDE SEQUENCE</scope>
</reference>
<dbReference type="Proteomes" id="UP001151760">
    <property type="component" value="Unassembled WGS sequence"/>
</dbReference>
<feature type="region of interest" description="Disordered" evidence="1">
    <location>
        <begin position="356"/>
        <end position="453"/>
    </location>
</feature>
<feature type="compositionally biased region" description="Basic and acidic residues" evidence="1">
    <location>
        <begin position="365"/>
        <end position="379"/>
    </location>
</feature>
<comment type="caution">
    <text evidence="2">The sequence shown here is derived from an EMBL/GenBank/DDBJ whole genome shotgun (WGS) entry which is preliminary data.</text>
</comment>
<feature type="compositionally biased region" description="Basic and acidic residues" evidence="1">
    <location>
        <begin position="187"/>
        <end position="207"/>
    </location>
</feature>
<keyword evidence="3" id="KW-1185">Reference proteome</keyword>
<evidence type="ECO:0000313" key="2">
    <source>
        <dbReference type="EMBL" id="GJT29135.1"/>
    </source>
</evidence>
<protein>
    <submittedName>
        <fullName evidence="2">Uncharacterized protein</fullName>
    </submittedName>
</protein>
<feature type="region of interest" description="Disordered" evidence="1">
    <location>
        <begin position="157"/>
        <end position="207"/>
    </location>
</feature>
<organism evidence="2 3">
    <name type="scientific">Tanacetum coccineum</name>
    <dbReference type="NCBI Taxonomy" id="301880"/>
    <lineage>
        <taxon>Eukaryota</taxon>
        <taxon>Viridiplantae</taxon>
        <taxon>Streptophyta</taxon>
        <taxon>Embryophyta</taxon>
        <taxon>Tracheophyta</taxon>
        <taxon>Spermatophyta</taxon>
        <taxon>Magnoliopsida</taxon>
        <taxon>eudicotyledons</taxon>
        <taxon>Gunneridae</taxon>
        <taxon>Pentapetalae</taxon>
        <taxon>asterids</taxon>
        <taxon>campanulids</taxon>
        <taxon>Asterales</taxon>
        <taxon>Asteraceae</taxon>
        <taxon>Asteroideae</taxon>
        <taxon>Anthemideae</taxon>
        <taxon>Anthemidinae</taxon>
        <taxon>Tanacetum</taxon>
    </lineage>
</organism>
<name>A0ABQ5CQ29_9ASTR</name>
<accession>A0ABQ5CQ29</accession>
<feature type="compositionally biased region" description="Basic and acidic residues" evidence="1">
    <location>
        <begin position="394"/>
        <end position="447"/>
    </location>
</feature>
<evidence type="ECO:0000256" key="1">
    <source>
        <dbReference type="SAM" id="MobiDB-lite"/>
    </source>
</evidence>
<proteinExistence type="predicted"/>
<dbReference type="EMBL" id="BQNB010014519">
    <property type="protein sequence ID" value="GJT29135.1"/>
    <property type="molecule type" value="Genomic_DNA"/>
</dbReference>
<gene>
    <name evidence="2" type="ORF">Tco_0909410</name>
</gene>
<sequence>MPSSSKQSFLLLLCPRIDSTLGNLKFTNKGAKDPTFGMAIPNVMLSDEIKASDDYMNYLAKSLGTKPVKSRGEGPLTKKGVEVAAETIRVSKEEATPLIRRRQTGVVISSGVHQETDEEALDHSKQLKGVKIMSETAEYLLKMKQARKSSKQDFILKQCPKGPGEGSGMAPEVHDGLSGSSSSSSSKYKDAIEDISSDDKRSQADDTEKLMKTKLKIKKTGEKNNLWMNKRELINLKRYKLKLVYLSHKLRNLLNNFSVPVRLYLLLNTKLERNVDAMLKIDHIETIDKSVQAHLKNIIPKDVPDFDKIKLEKAAKQQMLKYSTKPFDEASLKEYDLKDKLIKLMIKSKSYNTYPAHELSQTKRRHDDLDPPTDVDKETKKRKRKDSDASSSNKSKDKEESSKDDDTTADDMPHDDATPTQDRSKWFKQDTVVRPETLDPEWHKEPNADNAPE</sequence>
<reference evidence="2" key="2">
    <citation type="submission" date="2022-01" db="EMBL/GenBank/DDBJ databases">
        <authorList>
            <person name="Yamashiro T."/>
            <person name="Shiraishi A."/>
            <person name="Satake H."/>
            <person name="Nakayama K."/>
        </authorList>
    </citation>
    <scope>NUCLEOTIDE SEQUENCE</scope>
</reference>
<evidence type="ECO:0000313" key="3">
    <source>
        <dbReference type="Proteomes" id="UP001151760"/>
    </source>
</evidence>